<name>A0A1S8MEZ7_9CLOT</name>
<accession>A0A1S8MEZ7</accession>
<organism evidence="1 2">
    <name type="scientific">Clostridium felsineum</name>
    <dbReference type="NCBI Taxonomy" id="36839"/>
    <lineage>
        <taxon>Bacteria</taxon>
        <taxon>Bacillati</taxon>
        <taxon>Bacillota</taxon>
        <taxon>Clostridia</taxon>
        <taxon>Eubacteriales</taxon>
        <taxon>Clostridiaceae</taxon>
        <taxon>Clostridium</taxon>
    </lineage>
</organism>
<reference evidence="1 2" key="1">
    <citation type="submission" date="2022-04" db="EMBL/GenBank/DDBJ databases">
        <title>Genome sequence of C. roseum typestrain.</title>
        <authorList>
            <person name="Poehlein A."/>
            <person name="Schoch T."/>
            <person name="Duerre P."/>
            <person name="Daniel R."/>
        </authorList>
    </citation>
    <scope>NUCLEOTIDE SEQUENCE [LARGE SCALE GENOMIC DNA]</scope>
    <source>
        <strain evidence="1 2">DSM 7320</strain>
        <plasmid evidence="1 2">p330</plasmid>
    </source>
</reference>
<dbReference type="EMBL" id="CP096984">
    <property type="protein sequence ID" value="URZ13930.1"/>
    <property type="molecule type" value="Genomic_DNA"/>
</dbReference>
<geneLocation type="plasmid" evidence="1 2">
    <name>p330</name>
</geneLocation>
<gene>
    <name evidence="1" type="ORF">CROST_047080</name>
</gene>
<sequence length="378" mass="42504">MAVINKTVSGFIYEEDFGQVNLLWDVHPNANRIQFSNYSVGLLHGDERVMMTIPTPSDDFVFQATIEHPTTTLSDVGGIVVLSTTDDQIECQSYYDAFSTLPQNYSYIKVVKETKKEVNNGIINEIQIFNFYASQNGTTWYLVGSSELPNANRIGFFLDGPNTLWSNNFVIKNVAIYKSNIVTFNSLPSAFAISIKDSKKVEYATNLQTSKDESNFYIDLTNAVLPLRNVTLCVYDKDGNTLVEADNLELYGGDMFDCETKVSFFINNNQVDPLSIVDIGRLTSSDNEYTITIVNDETTTMTGKKLKVVMYSNYYRGGKFASIAIKNTDTKSMVFGEEITLPDILPHDGVDIVIKVIKDTDNAGPYFSNQYRFKILFQ</sequence>
<dbReference type="KEGG" id="crw:CROST_047080"/>
<evidence type="ECO:0000313" key="1">
    <source>
        <dbReference type="EMBL" id="URZ13930.1"/>
    </source>
</evidence>
<proteinExistence type="predicted"/>
<evidence type="ECO:0000313" key="2">
    <source>
        <dbReference type="Proteomes" id="UP000190951"/>
    </source>
</evidence>
<dbReference type="RefSeq" id="WP_077832533.1">
    <property type="nucleotide sequence ID" value="NZ_CP096984.1"/>
</dbReference>
<protein>
    <submittedName>
        <fullName evidence="1">Uncharacterized protein</fullName>
    </submittedName>
</protein>
<keyword evidence="1" id="KW-0614">Plasmid</keyword>
<dbReference type="Proteomes" id="UP000190951">
    <property type="component" value="Plasmid p330"/>
</dbReference>
<dbReference type="AlphaFoldDB" id="A0A1S8MEZ7"/>
<dbReference type="STRING" id="84029.CROST_31950"/>
<keyword evidence="2" id="KW-1185">Reference proteome</keyword>